<dbReference type="EMBL" id="JAAAUY010000249">
    <property type="protein sequence ID" value="KAF9332619.1"/>
    <property type="molecule type" value="Genomic_DNA"/>
</dbReference>
<dbReference type="SUPFAM" id="SSF54695">
    <property type="entry name" value="POZ domain"/>
    <property type="match status" value="1"/>
</dbReference>
<dbReference type="SMART" id="SM00225">
    <property type="entry name" value="BTB"/>
    <property type="match status" value="1"/>
</dbReference>
<evidence type="ECO:0000313" key="2">
    <source>
        <dbReference type="EMBL" id="KAF9332619.1"/>
    </source>
</evidence>
<dbReference type="PANTHER" id="PTHR24413">
    <property type="entry name" value="SPECKLE-TYPE POZ PROTEIN"/>
    <property type="match status" value="1"/>
</dbReference>
<comment type="caution">
    <text evidence="2">The sequence shown here is derived from an EMBL/GenBank/DDBJ whole genome shotgun (WGS) entry which is preliminary data.</text>
</comment>
<evidence type="ECO:0000313" key="3">
    <source>
        <dbReference type="Proteomes" id="UP000696485"/>
    </source>
</evidence>
<dbReference type="AlphaFoldDB" id="A0A9P5SP75"/>
<proteinExistence type="predicted"/>
<dbReference type="Gene3D" id="3.30.710.10">
    <property type="entry name" value="Potassium Channel Kv1.1, Chain A"/>
    <property type="match status" value="1"/>
</dbReference>
<dbReference type="CDD" id="cd18186">
    <property type="entry name" value="BTB_POZ_ZBTB_KLHL-like"/>
    <property type="match status" value="1"/>
</dbReference>
<protein>
    <recommendedName>
        <fullName evidence="1">BTB domain-containing protein</fullName>
    </recommendedName>
</protein>
<dbReference type="PROSITE" id="PS50097">
    <property type="entry name" value="BTB"/>
    <property type="match status" value="1"/>
</dbReference>
<organism evidence="2 3">
    <name type="scientific">Podila minutissima</name>
    <dbReference type="NCBI Taxonomy" id="64525"/>
    <lineage>
        <taxon>Eukaryota</taxon>
        <taxon>Fungi</taxon>
        <taxon>Fungi incertae sedis</taxon>
        <taxon>Mucoromycota</taxon>
        <taxon>Mortierellomycotina</taxon>
        <taxon>Mortierellomycetes</taxon>
        <taxon>Mortierellales</taxon>
        <taxon>Mortierellaceae</taxon>
        <taxon>Podila</taxon>
    </lineage>
</organism>
<name>A0A9P5SP75_9FUNG</name>
<dbReference type="Proteomes" id="UP000696485">
    <property type="component" value="Unassembled WGS sequence"/>
</dbReference>
<evidence type="ECO:0000259" key="1">
    <source>
        <dbReference type="PROSITE" id="PS50097"/>
    </source>
</evidence>
<dbReference type="InterPro" id="IPR011333">
    <property type="entry name" value="SKP1/BTB/POZ_sf"/>
</dbReference>
<dbReference type="InterPro" id="IPR000210">
    <property type="entry name" value="BTB/POZ_dom"/>
</dbReference>
<feature type="domain" description="BTB" evidence="1">
    <location>
        <begin position="27"/>
        <end position="96"/>
    </location>
</feature>
<keyword evidence="3" id="KW-1185">Reference proteome</keyword>
<accession>A0A9P5SP75</accession>
<sequence length="160" mass="18250">MNLLARVCGNSKLHEIFFVFDTANPHTDSVDCGDSAKQIGAHKLVLRQWPYFRRMLKSDFAEGGPGDQRIQIRDVKPTTFCVLIRFMYAGEISQGVTLTRVCADQTSFEEVFLAAHRYELQELCAWVQKTIVTDVNSTDAIPFLFHVGYLFDELRVPMVK</sequence>
<dbReference type="Pfam" id="PF00651">
    <property type="entry name" value="BTB"/>
    <property type="match status" value="1"/>
</dbReference>
<reference evidence="2" key="1">
    <citation type="journal article" date="2020" name="Fungal Divers.">
        <title>Resolving the Mortierellaceae phylogeny through synthesis of multi-gene phylogenetics and phylogenomics.</title>
        <authorList>
            <person name="Vandepol N."/>
            <person name="Liber J."/>
            <person name="Desiro A."/>
            <person name="Na H."/>
            <person name="Kennedy M."/>
            <person name="Barry K."/>
            <person name="Grigoriev I.V."/>
            <person name="Miller A.N."/>
            <person name="O'Donnell K."/>
            <person name="Stajich J.E."/>
            <person name="Bonito G."/>
        </authorList>
    </citation>
    <scope>NUCLEOTIDE SEQUENCE</scope>
    <source>
        <strain evidence="2">NVP1</strain>
    </source>
</reference>
<gene>
    <name evidence="2" type="ORF">BG006_004486</name>
</gene>